<dbReference type="OrthoDB" id="9763003at2"/>
<feature type="transmembrane region" description="Helical" evidence="7">
    <location>
        <begin position="311"/>
        <end position="329"/>
    </location>
</feature>
<feature type="transmembrane region" description="Helical" evidence="7">
    <location>
        <begin position="127"/>
        <end position="144"/>
    </location>
</feature>
<dbReference type="InterPro" id="IPR003841">
    <property type="entry name" value="Na/Pi_transpt"/>
</dbReference>
<evidence type="ECO:0000313" key="9">
    <source>
        <dbReference type="EMBL" id="ALC83581.1"/>
    </source>
</evidence>
<dbReference type="AlphaFoldDB" id="A0A0M5JAT8"/>
<comment type="subcellular location">
    <subcellularLocation>
        <location evidence="1">Cell membrane</location>
        <topology evidence="1">Multi-pass membrane protein</topology>
    </subcellularLocation>
</comment>
<dbReference type="NCBIfam" id="TIGR00704">
    <property type="entry name" value="NaPi_cotrn_rel"/>
    <property type="match status" value="1"/>
</dbReference>
<dbReference type="NCBIfam" id="NF037997">
    <property type="entry name" value="Na_Pi_symport"/>
    <property type="match status" value="1"/>
</dbReference>
<feature type="coiled-coil region" evidence="6">
    <location>
        <begin position="490"/>
        <end position="517"/>
    </location>
</feature>
<dbReference type="Gene3D" id="1.20.58.220">
    <property type="entry name" value="Phosphate transport system protein phou homolog 2, domain 2"/>
    <property type="match status" value="1"/>
</dbReference>
<dbReference type="STRING" id="1441095.AM592_20130"/>
<evidence type="ECO:0000256" key="2">
    <source>
        <dbReference type="ARBA" id="ARBA00022475"/>
    </source>
</evidence>
<dbReference type="Pfam" id="PF02690">
    <property type="entry name" value="Na_Pi_cotrans"/>
    <property type="match status" value="1"/>
</dbReference>
<reference evidence="9 10" key="2">
    <citation type="journal article" date="2016" name="Int. J. Syst. Evol. Microbiol.">
        <title>Bacillus gobiensis sp. nov., isolated from a soil sample.</title>
        <authorList>
            <person name="Liu B."/>
            <person name="Liu G.H."/>
            <person name="Cetin S."/>
            <person name="Schumann P."/>
            <person name="Pan Z.Z."/>
            <person name="Chen Q.Q."/>
        </authorList>
    </citation>
    <scope>NUCLEOTIDE SEQUENCE [LARGE SCALE GENOMIC DNA]</scope>
    <source>
        <strain evidence="9 10">FJAT-4402</strain>
    </source>
</reference>
<accession>A0A0M5JAT8</accession>
<dbReference type="InterPro" id="IPR004633">
    <property type="entry name" value="NaPi_cotrn-rel/YqeW-like"/>
</dbReference>
<evidence type="ECO:0000256" key="3">
    <source>
        <dbReference type="ARBA" id="ARBA00022692"/>
    </source>
</evidence>
<dbReference type="PATRIC" id="fig|1441095.3.peg.4455"/>
<evidence type="ECO:0000313" key="10">
    <source>
        <dbReference type="Proteomes" id="UP000067625"/>
    </source>
</evidence>
<dbReference type="GO" id="GO:0044341">
    <property type="term" value="P:sodium-dependent phosphate transport"/>
    <property type="evidence" value="ECO:0007669"/>
    <property type="project" value="InterPro"/>
</dbReference>
<dbReference type="PANTHER" id="PTHR10010">
    <property type="entry name" value="SOLUTE CARRIER FAMILY 34 SODIUM PHOSPHATE , MEMBER 2-RELATED"/>
    <property type="match status" value="1"/>
</dbReference>
<reference evidence="10" key="1">
    <citation type="submission" date="2015-08" db="EMBL/GenBank/DDBJ databases">
        <title>Genome sequencing project for genomic taxonomy and phylogenomics of Bacillus-like bacteria.</title>
        <authorList>
            <person name="Liu B."/>
            <person name="Wang J."/>
            <person name="Zhu Y."/>
            <person name="Liu G."/>
            <person name="Chen Q."/>
            <person name="Chen Z."/>
            <person name="Lan J."/>
            <person name="Che J."/>
            <person name="Ge C."/>
            <person name="Shi H."/>
            <person name="Pan Z."/>
            <person name="Liu X."/>
        </authorList>
    </citation>
    <scope>NUCLEOTIDE SEQUENCE [LARGE SCALE GENOMIC DNA]</scope>
    <source>
        <strain evidence="10">FJAT-4402</strain>
    </source>
</reference>
<dbReference type="PANTHER" id="PTHR10010:SF46">
    <property type="entry name" value="SODIUM-DEPENDENT PHOSPHATE TRANSPORT PROTEIN 2B"/>
    <property type="match status" value="1"/>
</dbReference>
<keyword evidence="6" id="KW-0175">Coiled coil</keyword>
<dbReference type="EMBL" id="CP012600">
    <property type="protein sequence ID" value="ALC83581.1"/>
    <property type="molecule type" value="Genomic_DNA"/>
</dbReference>
<sequence length="558" mass="60999">MDGVCRLLLNVGVNLLEIDIQKLLFEFIGGLGIFLIGIKYMGDGLQKSAGDRLRDILDRFTTNPVMGVLAGIIVTVLIQSSSGTTVITVGLVSAGFMTLRQAIGVIMGANIGTTITAFIIGFDVGEYALPIIAVGSFLLFFFKNKKLQNWGQVFFGFGALFYGLELMSGGMKPLRTMEAFHDLTVNMSSNPLLGVIVGTIFTLIVQSSSATIGILQGLFADSLIDINSALPVLFGDNIGTTITAVLASIGASVAAKRAAATHVLFNLIGTAIFLVLLKPFTSFIVFLQSAWSLDPKMTIAFAHGIFNTTNTLIQLPFVAVLAFLVTKIIPGKDTVIEYKAKHLDPIFIEQSPSIALGQAKEEVLRMGEFAIKGLEETYQFLLTKQPKHAKNAYQIEDAINNLDRKITNYLIELSSASLSDQESEEHNMLMDTVRDIERVGDHFENLIELVEYKMATRVDITESAIDDLKYMIELTVSTIKESLAALDQNDKDIAEKVIEKEEQIDKLERKLRKQHILRLNKGLCTGQAGIVFVDIISNLERIGDHAVNIAEAVAGDQI</sequence>
<dbReference type="GO" id="GO:0005436">
    <property type="term" value="F:sodium:phosphate symporter activity"/>
    <property type="evidence" value="ECO:0007669"/>
    <property type="project" value="InterPro"/>
</dbReference>
<keyword evidence="5 7" id="KW-0472">Membrane</keyword>
<dbReference type="Proteomes" id="UP000067625">
    <property type="component" value="Chromosome"/>
</dbReference>
<keyword evidence="4 7" id="KW-1133">Transmembrane helix</keyword>
<feature type="domain" description="PhoU" evidence="8">
    <location>
        <begin position="471"/>
        <end position="553"/>
    </location>
</feature>
<dbReference type="Pfam" id="PF01895">
    <property type="entry name" value="PhoU"/>
    <property type="match status" value="2"/>
</dbReference>
<gene>
    <name evidence="9" type="ORF">AM592_20130</name>
</gene>
<feature type="transmembrane region" description="Helical" evidence="7">
    <location>
        <begin position="267"/>
        <end position="291"/>
    </location>
</feature>
<feature type="transmembrane region" description="Helical" evidence="7">
    <location>
        <begin position="63"/>
        <end position="82"/>
    </location>
</feature>
<keyword evidence="10" id="KW-1185">Reference proteome</keyword>
<organism evidence="9 10">
    <name type="scientific">Bacillus gobiensis</name>
    <dbReference type="NCBI Taxonomy" id="1441095"/>
    <lineage>
        <taxon>Bacteria</taxon>
        <taxon>Bacillati</taxon>
        <taxon>Bacillota</taxon>
        <taxon>Bacilli</taxon>
        <taxon>Bacillales</taxon>
        <taxon>Bacillaceae</taxon>
        <taxon>Bacillus</taxon>
    </lineage>
</organism>
<dbReference type="InterPro" id="IPR038078">
    <property type="entry name" value="PhoU-like_sf"/>
</dbReference>
<evidence type="ECO:0000256" key="5">
    <source>
        <dbReference type="ARBA" id="ARBA00023136"/>
    </source>
</evidence>
<keyword evidence="2" id="KW-1003">Cell membrane</keyword>
<feature type="transmembrane region" description="Helical" evidence="7">
    <location>
        <begin position="23"/>
        <end position="42"/>
    </location>
</feature>
<dbReference type="SUPFAM" id="SSF109755">
    <property type="entry name" value="PhoU-like"/>
    <property type="match status" value="1"/>
</dbReference>
<evidence type="ECO:0000256" key="6">
    <source>
        <dbReference type="SAM" id="Coils"/>
    </source>
</evidence>
<evidence type="ECO:0000256" key="7">
    <source>
        <dbReference type="SAM" id="Phobius"/>
    </source>
</evidence>
<evidence type="ECO:0000259" key="8">
    <source>
        <dbReference type="Pfam" id="PF01895"/>
    </source>
</evidence>
<feature type="transmembrane region" description="Helical" evidence="7">
    <location>
        <begin position="238"/>
        <end position="255"/>
    </location>
</feature>
<keyword evidence="3 7" id="KW-0812">Transmembrane</keyword>
<evidence type="ECO:0000256" key="4">
    <source>
        <dbReference type="ARBA" id="ARBA00022989"/>
    </source>
</evidence>
<proteinExistence type="predicted"/>
<feature type="transmembrane region" description="Helical" evidence="7">
    <location>
        <begin position="150"/>
        <end position="171"/>
    </location>
</feature>
<dbReference type="InterPro" id="IPR026022">
    <property type="entry name" value="PhoU_dom"/>
</dbReference>
<protein>
    <submittedName>
        <fullName evidence="9">Sodium-dependent phosphate transporter</fullName>
    </submittedName>
</protein>
<evidence type="ECO:0000256" key="1">
    <source>
        <dbReference type="ARBA" id="ARBA00004651"/>
    </source>
</evidence>
<feature type="domain" description="PhoU" evidence="8">
    <location>
        <begin position="363"/>
        <end position="450"/>
    </location>
</feature>
<dbReference type="GO" id="GO:0005886">
    <property type="term" value="C:plasma membrane"/>
    <property type="evidence" value="ECO:0007669"/>
    <property type="project" value="UniProtKB-SubCell"/>
</dbReference>
<name>A0A0M5JAT8_9BACI</name>
<feature type="transmembrane region" description="Helical" evidence="7">
    <location>
        <begin position="192"/>
        <end position="218"/>
    </location>
</feature>